<evidence type="ECO:0000259" key="11">
    <source>
        <dbReference type="PROSITE" id="PS51294"/>
    </source>
</evidence>
<keyword evidence="4" id="KW-0805">Transcription regulation</keyword>
<dbReference type="Pfam" id="PF00538">
    <property type="entry name" value="Linker_histone"/>
    <property type="match status" value="1"/>
</dbReference>
<dbReference type="FunFam" id="1.10.10.60:FF:000168">
    <property type="entry name" value="Telomere repeat-binding factor 1"/>
    <property type="match status" value="1"/>
</dbReference>
<dbReference type="GO" id="GO:0003691">
    <property type="term" value="F:double-stranded telomeric DNA binding"/>
    <property type="evidence" value="ECO:0007669"/>
    <property type="project" value="InterPro"/>
</dbReference>
<keyword evidence="7" id="KW-0804">Transcription</keyword>
<keyword evidence="8" id="KW-0539">Nucleus</keyword>
<evidence type="ECO:0000259" key="12">
    <source>
        <dbReference type="PROSITE" id="PS51504"/>
    </source>
</evidence>
<dbReference type="GO" id="GO:0000786">
    <property type="term" value="C:nucleosome"/>
    <property type="evidence" value="ECO:0007669"/>
    <property type="project" value="InterPro"/>
</dbReference>
<evidence type="ECO:0000256" key="8">
    <source>
        <dbReference type="ARBA" id="ARBA00023242"/>
    </source>
</evidence>
<feature type="region of interest" description="Disordered" evidence="9">
    <location>
        <begin position="147"/>
        <end position="242"/>
    </location>
</feature>
<keyword evidence="5" id="KW-0175">Coiled coil</keyword>
<dbReference type="PROSITE" id="PS51294">
    <property type="entry name" value="HTH_MYB"/>
    <property type="match status" value="1"/>
</dbReference>
<dbReference type="GO" id="GO:0005730">
    <property type="term" value="C:nucleolus"/>
    <property type="evidence" value="ECO:0007669"/>
    <property type="project" value="UniProtKB-SubCell"/>
</dbReference>
<feature type="compositionally biased region" description="Polar residues" evidence="9">
    <location>
        <begin position="147"/>
        <end position="163"/>
    </location>
</feature>
<evidence type="ECO:0000256" key="5">
    <source>
        <dbReference type="ARBA" id="ARBA00023054"/>
    </source>
</evidence>
<dbReference type="SUPFAM" id="SSF46689">
    <property type="entry name" value="Homeodomain-like"/>
    <property type="match status" value="1"/>
</dbReference>
<accession>A0AAW1QGR8</accession>
<dbReference type="PANTHER" id="PTHR46267">
    <property type="entry name" value="SINGLE MYB HISTONE 4"/>
    <property type="match status" value="1"/>
</dbReference>
<comment type="subcellular location">
    <subcellularLocation>
        <location evidence="1">Chromosome</location>
    </subcellularLocation>
    <subcellularLocation>
        <location evidence="2">Nucleus</location>
        <location evidence="2">Nucleolus</location>
    </subcellularLocation>
</comment>
<dbReference type="Gene3D" id="1.10.246.220">
    <property type="match status" value="1"/>
</dbReference>
<dbReference type="PROSITE" id="PS51504">
    <property type="entry name" value="H15"/>
    <property type="match status" value="1"/>
</dbReference>
<feature type="domain" description="H15" evidence="12">
    <location>
        <begin position="244"/>
        <end position="315"/>
    </location>
</feature>
<evidence type="ECO:0000256" key="3">
    <source>
        <dbReference type="ARBA" id="ARBA00022454"/>
    </source>
</evidence>
<comment type="caution">
    <text evidence="13">The sequence shown here is derived from an EMBL/GenBank/DDBJ whole genome shotgun (WGS) entry which is preliminary data.</text>
</comment>
<gene>
    <name evidence="13" type="ORF">WJX72_011639</name>
</gene>
<name>A0AAW1QGR8_9CHLO</name>
<dbReference type="SUPFAM" id="SSF46785">
    <property type="entry name" value="Winged helix' DNA-binding domain"/>
    <property type="match status" value="1"/>
</dbReference>
<evidence type="ECO:0008006" key="15">
    <source>
        <dbReference type="Google" id="ProtNLM"/>
    </source>
</evidence>
<dbReference type="AlphaFoldDB" id="A0AAW1QGR8"/>
<dbReference type="EMBL" id="JALJOR010000003">
    <property type="protein sequence ID" value="KAK9820558.1"/>
    <property type="molecule type" value="Genomic_DNA"/>
</dbReference>
<evidence type="ECO:0000313" key="13">
    <source>
        <dbReference type="EMBL" id="KAK9820558.1"/>
    </source>
</evidence>
<dbReference type="InterPro" id="IPR044597">
    <property type="entry name" value="SMH1-6"/>
</dbReference>
<evidence type="ECO:0000256" key="2">
    <source>
        <dbReference type="ARBA" id="ARBA00004604"/>
    </source>
</evidence>
<reference evidence="13 14" key="1">
    <citation type="journal article" date="2024" name="Nat. Commun.">
        <title>Phylogenomics reveals the evolutionary origins of lichenization in chlorophyte algae.</title>
        <authorList>
            <person name="Puginier C."/>
            <person name="Libourel C."/>
            <person name="Otte J."/>
            <person name="Skaloud P."/>
            <person name="Haon M."/>
            <person name="Grisel S."/>
            <person name="Petersen M."/>
            <person name="Berrin J.G."/>
            <person name="Delaux P.M."/>
            <person name="Dal Grande F."/>
            <person name="Keller J."/>
        </authorList>
    </citation>
    <scope>NUCLEOTIDE SEQUENCE [LARGE SCALE GENOMIC DNA]</scope>
    <source>
        <strain evidence="13 14">SAG 2043</strain>
    </source>
</reference>
<protein>
    <recommendedName>
        <fullName evidence="15">MYB transcription factor</fullName>
    </recommendedName>
</protein>
<dbReference type="InterPro" id="IPR009057">
    <property type="entry name" value="Homeodomain-like_sf"/>
</dbReference>
<dbReference type="InterPro" id="IPR036388">
    <property type="entry name" value="WH-like_DNA-bd_sf"/>
</dbReference>
<keyword evidence="14" id="KW-1185">Reference proteome</keyword>
<dbReference type="InterPro" id="IPR036390">
    <property type="entry name" value="WH_DNA-bd_sf"/>
</dbReference>
<evidence type="ECO:0000259" key="10">
    <source>
        <dbReference type="PROSITE" id="PS50090"/>
    </source>
</evidence>
<keyword evidence="3" id="KW-0158">Chromosome</keyword>
<evidence type="ECO:0000256" key="9">
    <source>
        <dbReference type="SAM" id="MobiDB-lite"/>
    </source>
</evidence>
<organism evidence="13 14">
    <name type="scientific">[Myrmecia] bisecta</name>
    <dbReference type="NCBI Taxonomy" id="41462"/>
    <lineage>
        <taxon>Eukaryota</taxon>
        <taxon>Viridiplantae</taxon>
        <taxon>Chlorophyta</taxon>
        <taxon>core chlorophytes</taxon>
        <taxon>Trebouxiophyceae</taxon>
        <taxon>Trebouxiales</taxon>
        <taxon>Trebouxiaceae</taxon>
        <taxon>Myrmecia</taxon>
    </lineage>
</organism>
<dbReference type="Proteomes" id="UP001489004">
    <property type="component" value="Unassembled WGS sequence"/>
</dbReference>
<evidence type="ECO:0000313" key="14">
    <source>
        <dbReference type="Proteomes" id="UP001489004"/>
    </source>
</evidence>
<dbReference type="SMART" id="SM00717">
    <property type="entry name" value="SANT"/>
    <property type="match status" value="1"/>
</dbReference>
<evidence type="ECO:0000256" key="4">
    <source>
        <dbReference type="ARBA" id="ARBA00023015"/>
    </source>
</evidence>
<dbReference type="Gene3D" id="1.10.10.10">
    <property type="entry name" value="Winged helix-like DNA-binding domain superfamily/Winged helix DNA-binding domain"/>
    <property type="match status" value="1"/>
</dbReference>
<dbReference type="SMART" id="SM00526">
    <property type="entry name" value="H15"/>
    <property type="match status" value="1"/>
</dbReference>
<sequence length="386" mass="40764">MHAASCSAGGTDVTNIQVRGSSGLLIVHDVAVDSSRGSRSPVPETPAVGTRLVAVVQGFGHDTQPLVEAGGPCWGSCSSMSAHKRPTGAPKQKWTEEEERALRRGVAKYGVGKWRLIQKDEQIGEILENRSNVDLKDKWRNLNMDSYTARTTDANGSAPSQREGSARRKRKKKGVPIPMVTDDEDDDHSPDYAERAGPSGGSPPEGSAPKRARHSRKPAHPTPAAAPSSGGGPPVPLFSARPDAGLIPDDMVVAAIISLQEPGGSDADAISDWIEGSYSVGATFRKTVKGTLRRMVESGRLALAAGPPPLYRLAGVVRKLTEDDALEWPPDKEPPDVDDLTAKEAAAAAARAVREAEEAADLATQLMAAADQYEREALAAGPNNAV</sequence>
<dbReference type="PANTHER" id="PTHR46267:SF15">
    <property type="entry name" value="WINGED HELIX-TURN-HELIX TRANSCRIPTION REPRESSOR DNA-BINDING PROTEIN-RELATED"/>
    <property type="match status" value="1"/>
</dbReference>
<dbReference type="InterPro" id="IPR017930">
    <property type="entry name" value="Myb_dom"/>
</dbReference>
<proteinExistence type="predicted"/>
<dbReference type="Pfam" id="PF00249">
    <property type="entry name" value="Myb_DNA-binding"/>
    <property type="match status" value="1"/>
</dbReference>
<evidence type="ECO:0000256" key="6">
    <source>
        <dbReference type="ARBA" id="ARBA00023125"/>
    </source>
</evidence>
<dbReference type="InterPro" id="IPR001005">
    <property type="entry name" value="SANT/Myb"/>
</dbReference>
<dbReference type="PROSITE" id="PS50090">
    <property type="entry name" value="MYB_LIKE"/>
    <property type="match status" value="1"/>
</dbReference>
<keyword evidence="6" id="KW-0238">DNA-binding</keyword>
<evidence type="ECO:0000256" key="7">
    <source>
        <dbReference type="ARBA" id="ARBA00023163"/>
    </source>
</evidence>
<feature type="domain" description="Myb-like" evidence="10">
    <location>
        <begin position="91"/>
        <end position="143"/>
    </location>
</feature>
<feature type="compositionally biased region" description="Basic residues" evidence="9">
    <location>
        <begin position="210"/>
        <end position="219"/>
    </location>
</feature>
<dbReference type="GO" id="GO:0006334">
    <property type="term" value="P:nucleosome assembly"/>
    <property type="evidence" value="ECO:0007669"/>
    <property type="project" value="InterPro"/>
</dbReference>
<evidence type="ECO:0000256" key="1">
    <source>
        <dbReference type="ARBA" id="ARBA00004286"/>
    </source>
</evidence>
<dbReference type="CDD" id="cd11660">
    <property type="entry name" value="SANT_TRF"/>
    <property type="match status" value="1"/>
</dbReference>
<dbReference type="InterPro" id="IPR005818">
    <property type="entry name" value="Histone_H1/H5_H15"/>
</dbReference>
<feature type="domain" description="HTH myb-type" evidence="11">
    <location>
        <begin position="91"/>
        <end position="147"/>
    </location>
</feature>